<evidence type="ECO:0000256" key="1">
    <source>
        <dbReference type="ARBA" id="ARBA00004496"/>
    </source>
</evidence>
<dbReference type="PANTHER" id="PTHR11579">
    <property type="entry name" value="PROTEIN-L-ISOASPARTATE O-METHYLTRANSFERASE"/>
    <property type="match status" value="1"/>
</dbReference>
<keyword evidence="6" id="KW-0489">Methyltransferase</keyword>
<dbReference type="CDD" id="cd02440">
    <property type="entry name" value="AdoMet_MTases"/>
    <property type="match status" value="1"/>
</dbReference>
<sequence length="223" mass="24078">MNSDETSGSDHPRGPVSRRAAKPATVPKIRQVMSELGRVPFLPESQHRFADADVPLPIGYGQTNSQPSTVAAMIELLEVVPGTRILDIGCGSGWTTAILARLTGESGEVIGVERIPEITRRARAAVAAQGMGWAEVRQAVPGVFGLPEDEPFDRILVSAAADTLPTELLDQLAPGGILVIPVGTHMRRLRKRPDGQVEDTRHGLYTFVPLIRDEAKDRGRDPI</sequence>
<feature type="region of interest" description="Disordered" evidence="12">
    <location>
        <begin position="1"/>
        <end position="25"/>
    </location>
</feature>
<keyword evidence="7" id="KW-0808">Transferase</keyword>
<dbReference type="Gene3D" id="3.40.50.150">
    <property type="entry name" value="Vaccinia Virus protein VP39"/>
    <property type="match status" value="1"/>
</dbReference>
<evidence type="ECO:0000256" key="11">
    <source>
        <dbReference type="ARBA" id="ARBA00031350"/>
    </source>
</evidence>
<evidence type="ECO:0000256" key="4">
    <source>
        <dbReference type="ARBA" id="ARBA00013346"/>
    </source>
</evidence>
<dbReference type="InterPro" id="IPR029063">
    <property type="entry name" value="SAM-dependent_MTases_sf"/>
</dbReference>
<dbReference type="SUPFAM" id="SSF53335">
    <property type="entry name" value="S-adenosyl-L-methionine-dependent methyltransferases"/>
    <property type="match status" value="1"/>
</dbReference>
<dbReference type="InterPro" id="IPR000682">
    <property type="entry name" value="PCMT"/>
</dbReference>
<dbReference type="Pfam" id="PF01135">
    <property type="entry name" value="PCMT"/>
    <property type="match status" value="1"/>
</dbReference>
<comment type="subcellular location">
    <subcellularLocation>
        <location evidence="1">Cytoplasm</location>
    </subcellularLocation>
</comment>
<evidence type="ECO:0000313" key="14">
    <source>
        <dbReference type="Proteomes" id="UP001501586"/>
    </source>
</evidence>
<evidence type="ECO:0000256" key="5">
    <source>
        <dbReference type="ARBA" id="ARBA00022490"/>
    </source>
</evidence>
<evidence type="ECO:0000256" key="12">
    <source>
        <dbReference type="SAM" id="MobiDB-lite"/>
    </source>
</evidence>
<dbReference type="PANTHER" id="PTHR11579:SF0">
    <property type="entry name" value="PROTEIN-L-ISOASPARTATE(D-ASPARTATE) O-METHYLTRANSFERASE"/>
    <property type="match status" value="1"/>
</dbReference>
<protein>
    <recommendedName>
        <fullName evidence="4">Protein-L-isoaspartate O-methyltransferase</fullName>
        <ecNumber evidence="3">2.1.1.77</ecNumber>
    </recommendedName>
    <alternativeName>
        <fullName evidence="11">L-isoaspartyl protein carboxyl methyltransferase</fullName>
    </alternativeName>
    <alternativeName>
        <fullName evidence="9">Protein L-isoaspartyl methyltransferase</fullName>
    </alternativeName>
    <alternativeName>
        <fullName evidence="10">Protein-beta-aspartate methyltransferase</fullName>
    </alternativeName>
</protein>
<gene>
    <name evidence="13" type="ORF">GCM10022261_16520</name>
</gene>
<dbReference type="RefSeq" id="WP_236864234.1">
    <property type="nucleotide sequence ID" value="NZ_BAABAZ010000005.1"/>
</dbReference>
<proteinExistence type="inferred from homology"/>
<accession>A0ABP8EJH9</accession>
<evidence type="ECO:0000256" key="6">
    <source>
        <dbReference type="ARBA" id="ARBA00022603"/>
    </source>
</evidence>
<dbReference type="EMBL" id="BAABAZ010000005">
    <property type="protein sequence ID" value="GAA4284121.1"/>
    <property type="molecule type" value="Genomic_DNA"/>
</dbReference>
<evidence type="ECO:0000256" key="7">
    <source>
        <dbReference type="ARBA" id="ARBA00022679"/>
    </source>
</evidence>
<evidence type="ECO:0000313" key="13">
    <source>
        <dbReference type="EMBL" id="GAA4284121.1"/>
    </source>
</evidence>
<keyword evidence="8" id="KW-0949">S-adenosyl-L-methionine</keyword>
<organism evidence="13 14">
    <name type="scientific">Brevibacterium daeguense</name>
    <dbReference type="NCBI Taxonomy" id="909936"/>
    <lineage>
        <taxon>Bacteria</taxon>
        <taxon>Bacillati</taxon>
        <taxon>Actinomycetota</taxon>
        <taxon>Actinomycetes</taxon>
        <taxon>Micrococcales</taxon>
        <taxon>Brevibacteriaceae</taxon>
        <taxon>Brevibacterium</taxon>
    </lineage>
</organism>
<evidence type="ECO:0000256" key="2">
    <source>
        <dbReference type="ARBA" id="ARBA00005369"/>
    </source>
</evidence>
<name>A0ABP8EJH9_9MICO</name>
<evidence type="ECO:0000256" key="10">
    <source>
        <dbReference type="ARBA" id="ARBA00031323"/>
    </source>
</evidence>
<evidence type="ECO:0000256" key="9">
    <source>
        <dbReference type="ARBA" id="ARBA00030757"/>
    </source>
</evidence>
<comment type="similarity">
    <text evidence="2">Belongs to the methyltransferase superfamily. L-isoaspartyl/D-aspartyl protein methyltransferase family.</text>
</comment>
<evidence type="ECO:0000256" key="3">
    <source>
        <dbReference type="ARBA" id="ARBA00011890"/>
    </source>
</evidence>
<evidence type="ECO:0000256" key="8">
    <source>
        <dbReference type="ARBA" id="ARBA00022691"/>
    </source>
</evidence>
<keyword evidence="5" id="KW-0963">Cytoplasm</keyword>
<dbReference type="EC" id="2.1.1.77" evidence="3"/>
<keyword evidence="14" id="KW-1185">Reference proteome</keyword>
<comment type="caution">
    <text evidence="13">The sequence shown here is derived from an EMBL/GenBank/DDBJ whole genome shotgun (WGS) entry which is preliminary data.</text>
</comment>
<reference evidence="14" key="1">
    <citation type="journal article" date="2019" name="Int. J. Syst. Evol. Microbiol.">
        <title>The Global Catalogue of Microorganisms (GCM) 10K type strain sequencing project: providing services to taxonomists for standard genome sequencing and annotation.</title>
        <authorList>
            <consortium name="The Broad Institute Genomics Platform"/>
            <consortium name="The Broad Institute Genome Sequencing Center for Infectious Disease"/>
            <person name="Wu L."/>
            <person name="Ma J."/>
        </authorList>
    </citation>
    <scope>NUCLEOTIDE SEQUENCE [LARGE SCALE GENOMIC DNA]</scope>
    <source>
        <strain evidence="14">JCM 17458</strain>
    </source>
</reference>
<dbReference type="Proteomes" id="UP001501586">
    <property type="component" value="Unassembled WGS sequence"/>
</dbReference>